<dbReference type="EMBL" id="WHNY01000060">
    <property type="protein sequence ID" value="NOU66249.1"/>
    <property type="molecule type" value="Genomic_DNA"/>
</dbReference>
<evidence type="ECO:0000313" key="1">
    <source>
        <dbReference type="EMBL" id="NOU66249.1"/>
    </source>
</evidence>
<evidence type="ECO:0000313" key="2">
    <source>
        <dbReference type="Proteomes" id="UP000653578"/>
    </source>
</evidence>
<protein>
    <recommendedName>
        <fullName evidence="3">Sulfotransferase domain-containing protein</fullName>
    </recommendedName>
</protein>
<proteinExistence type="predicted"/>
<evidence type="ECO:0008006" key="3">
    <source>
        <dbReference type="Google" id="ProtNLM"/>
    </source>
</evidence>
<comment type="caution">
    <text evidence="1">The sequence shown here is derived from an EMBL/GenBank/DDBJ whole genome shotgun (WGS) entry which is preliminary data.</text>
</comment>
<dbReference type="InterPro" id="IPR027417">
    <property type="entry name" value="P-loop_NTPase"/>
</dbReference>
<organism evidence="1 2">
    <name type="scientific">Paenibacillus plantarum</name>
    <dbReference type="NCBI Taxonomy" id="2654975"/>
    <lineage>
        <taxon>Bacteria</taxon>
        <taxon>Bacillati</taxon>
        <taxon>Bacillota</taxon>
        <taxon>Bacilli</taxon>
        <taxon>Bacillales</taxon>
        <taxon>Paenibacillaceae</taxon>
        <taxon>Paenibacillus</taxon>
    </lineage>
</organism>
<name>A0ABX1XD45_9BACL</name>
<dbReference type="SUPFAM" id="SSF52540">
    <property type="entry name" value="P-loop containing nucleoside triphosphate hydrolases"/>
    <property type="match status" value="1"/>
</dbReference>
<dbReference type="Proteomes" id="UP000653578">
    <property type="component" value="Unassembled WGS sequence"/>
</dbReference>
<gene>
    <name evidence="1" type="ORF">GC096_19600</name>
</gene>
<keyword evidence="2" id="KW-1185">Reference proteome</keyword>
<reference evidence="1 2" key="1">
    <citation type="submission" date="2019-10" db="EMBL/GenBank/DDBJ databases">
        <title>Description of Paenibacillus humi sp. nov.</title>
        <authorList>
            <person name="Carlier A."/>
            <person name="Qi S."/>
        </authorList>
    </citation>
    <scope>NUCLEOTIDE SEQUENCE [LARGE SCALE GENOMIC DNA]</scope>
    <source>
        <strain evidence="1 2">LMG 31461</strain>
    </source>
</reference>
<sequence length="444" mass="52847">MKTLYVHIGMPSTDTTLIQEFLSMNQETLKKNDIFYPVDENKSYVIWNQHMPLVTAITGENIPTYTDRKKYISENILEEFISDIDITIENNVIISSEGFSSLFEKKHIVALKKKFNKYNVKIIVYVRRQDDFIISNFQHAVREGRHFDFSLEQIAEIENAKYYHIIRAWIRVFGEKNVYIRIFNENEFFRNDLYSDFMNILGVNLQYTKVEVPRKHQNQSISYEKALFLKMLSSYLAAIDDIDNEKRLNHQEIRKVIINSSSDDVGDIKNFLSFSERLEIIKIFSRDNAKLAKKYLKRKNGELFNVGSVNPIEEFKYKKDLPDEEFIEKLVILAEEMFNKQKMRDEIYLRLIGSIRDSIELTSEEIEFNYKFIQENNLFDRDFYLDTYADIKQTGIDPLMHYIKWGWHEGRNPSNEFNTREYVIENIELIDQHVNPLVHNKMNS</sequence>
<dbReference type="Gene3D" id="3.40.50.300">
    <property type="entry name" value="P-loop containing nucleotide triphosphate hydrolases"/>
    <property type="match status" value="1"/>
</dbReference>
<accession>A0ABX1XD45</accession>
<dbReference type="RefSeq" id="WP_171632562.1">
    <property type="nucleotide sequence ID" value="NZ_WHNY01000060.1"/>
</dbReference>